<feature type="signal peptide" evidence="9">
    <location>
        <begin position="1"/>
        <end position="17"/>
    </location>
</feature>
<keyword evidence="3" id="KW-0964">Secreted</keyword>
<evidence type="ECO:0000256" key="2">
    <source>
        <dbReference type="ARBA" id="ARBA00007664"/>
    </source>
</evidence>
<dbReference type="InterPro" id="IPR033116">
    <property type="entry name" value="TRYPSIN_SER"/>
</dbReference>
<feature type="domain" description="Peptidase S1" evidence="10">
    <location>
        <begin position="40"/>
        <end position="257"/>
    </location>
</feature>
<evidence type="ECO:0000256" key="7">
    <source>
        <dbReference type="ARBA" id="ARBA00023157"/>
    </source>
</evidence>
<dbReference type="FunFam" id="2.40.10.10:FF:000047">
    <property type="entry name" value="Trypsin eta"/>
    <property type="match status" value="1"/>
</dbReference>
<accession>X5MNU3</accession>
<evidence type="ECO:0000256" key="9">
    <source>
        <dbReference type="SAM" id="SignalP"/>
    </source>
</evidence>
<dbReference type="EMBL" id="BK008820">
    <property type="protein sequence ID" value="DAA64571.1"/>
    <property type="molecule type" value="mRNA"/>
</dbReference>
<dbReference type="PROSITE" id="PS00135">
    <property type="entry name" value="TRYPSIN_SER"/>
    <property type="match status" value="1"/>
</dbReference>
<name>X5MNU3_LOCMI</name>
<keyword evidence="6 8" id="KW-0720">Serine protease</keyword>
<dbReference type="PRINTS" id="PR00722">
    <property type="entry name" value="CHYMOTRYPSIN"/>
</dbReference>
<organism evidence="11">
    <name type="scientific">Locusta migratoria</name>
    <name type="common">Migratory locust</name>
    <dbReference type="NCBI Taxonomy" id="7004"/>
    <lineage>
        <taxon>Eukaryota</taxon>
        <taxon>Metazoa</taxon>
        <taxon>Ecdysozoa</taxon>
        <taxon>Arthropoda</taxon>
        <taxon>Hexapoda</taxon>
        <taxon>Insecta</taxon>
        <taxon>Pterygota</taxon>
        <taxon>Neoptera</taxon>
        <taxon>Polyneoptera</taxon>
        <taxon>Orthoptera</taxon>
        <taxon>Caelifera</taxon>
        <taxon>Acrididea</taxon>
        <taxon>Acridomorpha</taxon>
        <taxon>Acridoidea</taxon>
        <taxon>Acrididae</taxon>
        <taxon>Oedipodinae</taxon>
        <taxon>Locusta</taxon>
    </lineage>
</organism>
<evidence type="ECO:0000256" key="8">
    <source>
        <dbReference type="RuleBase" id="RU363034"/>
    </source>
</evidence>
<evidence type="ECO:0000259" key="10">
    <source>
        <dbReference type="PROSITE" id="PS50240"/>
    </source>
</evidence>
<evidence type="ECO:0000313" key="11">
    <source>
        <dbReference type="EMBL" id="DAA64571.1"/>
    </source>
</evidence>
<reference evidence="11" key="2">
    <citation type="submission" date="2014-01" db="EMBL/GenBank/DDBJ databases">
        <authorList>
            <person name="Spit J.R.M."/>
            <person name="Vanden Broeck J."/>
        </authorList>
    </citation>
    <scope>NUCLEOTIDE SEQUENCE</scope>
</reference>
<dbReference type="PROSITE" id="PS00134">
    <property type="entry name" value="TRYPSIN_HIS"/>
    <property type="match status" value="1"/>
</dbReference>
<comment type="subcellular location">
    <subcellularLocation>
        <location evidence="1">Secreted</location>
    </subcellularLocation>
</comment>
<evidence type="ECO:0000256" key="1">
    <source>
        <dbReference type="ARBA" id="ARBA00004613"/>
    </source>
</evidence>
<reference evidence="11" key="1">
    <citation type="journal article" date="2014" name="Insect Biochem. Mol. Biol.">
        <title>Effects of different dietary conditions on the expression of trypsin- and chymotrypsin-like protease genes in the digestive system of the migratory locust, Locusta migratoria.</title>
        <authorList>
            <person name="Spit J."/>
            <person name="Zels S."/>
            <person name="Dillen S."/>
            <person name="Holtof M."/>
            <person name="Wynant N."/>
            <person name="Vanden Broeck J."/>
        </authorList>
    </citation>
    <scope>NUCLEOTIDE SEQUENCE</scope>
</reference>
<evidence type="ECO:0000256" key="3">
    <source>
        <dbReference type="ARBA" id="ARBA00022525"/>
    </source>
</evidence>
<dbReference type="InterPro" id="IPR009003">
    <property type="entry name" value="Peptidase_S1_PA"/>
</dbReference>
<dbReference type="InterPro" id="IPR050430">
    <property type="entry name" value="Peptidase_S1"/>
</dbReference>
<dbReference type="AlphaFoldDB" id="X5MNU3"/>
<dbReference type="PANTHER" id="PTHR24276">
    <property type="entry name" value="POLYSERASE-RELATED"/>
    <property type="match status" value="1"/>
</dbReference>
<dbReference type="InterPro" id="IPR043504">
    <property type="entry name" value="Peptidase_S1_PA_chymotrypsin"/>
</dbReference>
<dbReference type="PROSITE" id="PS50240">
    <property type="entry name" value="TRYPSIN_DOM"/>
    <property type="match status" value="1"/>
</dbReference>
<dbReference type="CDD" id="cd00190">
    <property type="entry name" value="Tryp_SPc"/>
    <property type="match status" value="1"/>
</dbReference>
<evidence type="ECO:0000256" key="4">
    <source>
        <dbReference type="ARBA" id="ARBA00022670"/>
    </source>
</evidence>
<sequence>MLRTGLVLLLAVALCSASTYPLVRPIPGSRPWRTRLDGRIVGGSAVSISQYPWQLYFTISSYMCGASIISSTWALSAAHCVEGYSVSQMQLRAGTSTRGSGGTVHNIATGYIHSSYSGNDYDIAVVQVSNAFSFGTNVQAVGLASSEPGAGTSVTVTGWGTTSSGGSVSNTLMGVTVQIVSRSTCNQAYGGITARMICAGVNGGGKDSCQGDSGGPLVSGSTQVGIVSFGNGCGLAGYPGVYSNVANLRSWISQATGV</sequence>
<comment type="similarity">
    <text evidence="2">Belongs to the peptidase S1 family.</text>
</comment>
<dbReference type="Gene3D" id="2.40.10.10">
    <property type="entry name" value="Trypsin-like serine proteases"/>
    <property type="match status" value="1"/>
</dbReference>
<dbReference type="InterPro" id="IPR001314">
    <property type="entry name" value="Peptidase_S1A"/>
</dbReference>
<keyword evidence="5 8" id="KW-0378">Hydrolase</keyword>
<keyword evidence="4 8" id="KW-0645">Protease</keyword>
<keyword evidence="7" id="KW-1015">Disulfide bond</keyword>
<dbReference type="GO" id="GO:0004252">
    <property type="term" value="F:serine-type endopeptidase activity"/>
    <property type="evidence" value="ECO:0007669"/>
    <property type="project" value="InterPro"/>
</dbReference>
<dbReference type="GO" id="GO:0005576">
    <property type="term" value="C:extracellular region"/>
    <property type="evidence" value="ECO:0007669"/>
    <property type="project" value="UniProtKB-SubCell"/>
</dbReference>
<dbReference type="SMART" id="SM00020">
    <property type="entry name" value="Tryp_SPc"/>
    <property type="match status" value="1"/>
</dbReference>
<dbReference type="InterPro" id="IPR001254">
    <property type="entry name" value="Trypsin_dom"/>
</dbReference>
<dbReference type="PANTHER" id="PTHR24276:SF91">
    <property type="entry name" value="AT26814P-RELATED"/>
    <property type="match status" value="1"/>
</dbReference>
<feature type="chain" id="PRO_5004960180" evidence="9">
    <location>
        <begin position="18"/>
        <end position="258"/>
    </location>
</feature>
<protein>
    <submittedName>
        <fullName evidence="11">Trypsin 1B</fullName>
    </submittedName>
</protein>
<keyword evidence="9" id="KW-0732">Signal</keyword>
<dbReference type="SUPFAM" id="SSF50494">
    <property type="entry name" value="Trypsin-like serine proteases"/>
    <property type="match status" value="1"/>
</dbReference>
<evidence type="ECO:0000256" key="6">
    <source>
        <dbReference type="ARBA" id="ARBA00022825"/>
    </source>
</evidence>
<evidence type="ECO:0000256" key="5">
    <source>
        <dbReference type="ARBA" id="ARBA00022801"/>
    </source>
</evidence>
<dbReference type="InterPro" id="IPR018114">
    <property type="entry name" value="TRYPSIN_HIS"/>
</dbReference>
<proteinExistence type="evidence at transcript level"/>
<dbReference type="Pfam" id="PF00089">
    <property type="entry name" value="Trypsin"/>
    <property type="match status" value="1"/>
</dbReference>
<dbReference type="GO" id="GO:0016485">
    <property type="term" value="P:protein processing"/>
    <property type="evidence" value="ECO:0007669"/>
    <property type="project" value="UniProtKB-ARBA"/>
</dbReference>